<keyword evidence="6 9" id="KW-1133">Transmembrane helix</keyword>
<comment type="subcellular location">
    <subcellularLocation>
        <location evidence="1">Cell membrane</location>
        <topology evidence="1">Multi-pass membrane protein</topology>
    </subcellularLocation>
</comment>
<feature type="transmembrane region" description="Helical" evidence="9">
    <location>
        <begin position="455"/>
        <end position="480"/>
    </location>
</feature>
<keyword evidence="11" id="KW-1185">Reference proteome</keyword>
<comment type="caution">
    <text evidence="10">The sequence shown here is derived from an EMBL/GenBank/DDBJ whole genome shotgun (WGS) entry which is preliminary data.</text>
</comment>
<feature type="transmembrane region" description="Helical" evidence="9">
    <location>
        <begin position="270"/>
        <end position="288"/>
    </location>
</feature>
<evidence type="ECO:0000256" key="6">
    <source>
        <dbReference type="ARBA" id="ARBA00022989"/>
    </source>
</evidence>
<evidence type="ECO:0000256" key="9">
    <source>
        <dbReference type="SAM" id="Phobius"/>
    </source>
</evidence>
<protein>
    <submittedName>
        <fullName evidence="10">Potassium transporter TrkG</fullName>
    </submittedName>
</protein>
<keyword evidence="3" id="KW-0813">Transport</keyword>
<dbReference type="PANTHER" id="PTHR32024:SF2">
    <property type="entry name" value="TRK SYSTEM POTASSIUM UPTAKE PROTEIN TRKG-RELATED"/>
    <property type="match status" value="1"/>
</dbReference>
<feature type="transmembrane region" description="Helical" evidence="9">
    <location>
        <begin position="132"/>
        <end position="155"/>
    </location>
</feature>
<dbReference type="RefSeq" id="WP_213351364.1">
    <property type="nucleotide sequence ID" value="NZ_JAHBGB010000006.1"/>
</dbReference>
<keyword evidence="5 9" id="KW-0812">Transmembrane</keyword>
<sequence length="482" mass="50067">MIALARYGAAAACVMATFLLAAAIGALLRREDGAAAFLATALLTVFGAGAVYLGLRNLTAQLDRLSSFALLLVLWLGLPLIAAFPIAATTPLTFAQAWFEAISAFTTTGGGSVHDISSLSRSTLGWLLTLQWTGGLLTLVGFVAVLGPAGVGGLPDHAERSHLLRRSGATSVSDAMRQVLPFYLGATAICTVMLYATGVGVFDALGLAGAALSTGSLMPDADGMAAYGPFAVKLVMMLFMLVGGTSILWHRMILSRRFRLALGQQENLGVVLVSLAIGILAAAGWYATPVGGQSLALALEDGLFTGIALVTTTAIEPHAGAFAALPLALVLAVVFVGGASFSSAGGIKMYRAAAMAVQASLELERLVHPNAVHPRRLGQQSISMQMMKAIWLCFGVACSMVAILTAAVAPAMPSFEAALVAVVAAISNAGPVYYADWSQTAVWPDWIALPAYAQIILALAMILGRLEILVVLGLAHFALWRR</sequence>
<feature type="transmembrane region" description="Helical" evidence="9">
    <location>
        <begin position="389"/>
        <end position="410"/>
    </location>
</feature>
<evidence type="ECO:0000256" key="3">
    <source>
        <dbReference type="ARBA" id="ARBA00022448"/>
    </source>
</evidence>
<name>A0ABW4Z1U4_9HYPH</name>
<organism evidence="10 11">
    <name type="scientific">Ancylobacter oerskovii</name>
    <dbReference type="NCBI Taxonomy" id="459519"/>
    <lineage>
        <taxon>Bacteria</taxon>
        <taxon>Pseudomonadati</taxon>
        <taxon>Pseudomonadota</taxon>
        <taxon>Alphaproteobacteria</taxon>
        <taxon>Hyphomicrobiales</taxon>
        <taxon>Xanthobacteraceae</taxon>
        <taxon>Ancylobacter</taxon>
    </lineage>
</organism>
<dbReference type="PANTHER" id="PTHR32024">
    <property type="entry name" value="TRK SYSTEM POTASSIUM UPTAKE PROTEIN TRKG-RELATED"/>
    <property type="match status" value="1"/>
</dbReference>
<evidence type="ECO:0000256" key="4">
    <source>
        <dbReference type="ARBA" id="ARBA00022475"/>
    </source>
</evidence>
<dbReference type="InterPro" id="IPR003445">
    <property type="entry name" value="Cat_transpt"/>
</dbReference>
<dbReference type="Proteomes" id="UP001597299">
    <property type="component" value="Unassembled WGS sequence"/>
</dbReference>
<reference evidence="11" key="1">
    <citation type="journal article" date="2019" name="Int. J. Syst. Evol. Microbiol.">
        <title>The Global Catalogue of Microorganisms (GCM) 10K type strain sequencing project: providing services to taxonomists for standard genome sequencing and annotation.</title>
        <authorList>
            <consortium name="The Broad Institute Genomics Platform"/>
            <consortium name="The Broad Institute Genome Sequencing Center for Infectious Disease"/>
            <person name="Wu L."/>
            <person name="Ma J."/>
        </authorList>
    </citation>
    <scope>NUCLEOTIDE SEQUENCE [LARGE SCALE GENOMIC DNA]</scope>
    <source>
        <strain evidence="11">CCM 7435</strain>
    </source>
</reference>
<evidence type="ECO:0000256" key="8">
    <source>
        <dbReference type="ARBA" id="ARBA00023136"/>
    </source>
</evidence>
<keyword evidence="7" id="KW-0406">Ion transport</keyword>
<feature type="transmembrane region" description="Helical" evidence="9">
    <location>
        <begin position="230"/>
        <end position="249"/>
    </location>
</feature>
<evidence type="ECO:0000256" key="2">
    <source>
        <dbReference type="ARBA" id="ARBA00009137"/>
    </source>
</evidence>
<feature type="transmembrane region" description="Helical" evidence="9">
    <location>
        <begin position="322"/>
        <end position="341"/>
    </location>
</feature>
<keyword evidence="8 9" id="KW-0472">Membrane</keyword>
<feature type="transmembrane region" description="Helical" evidence="9">
    <location>
        <begin position="34"/>
        <end position="55"/>
    </location>
</feature>
<keyword evidence="4" id="KW-1003">Cell membrane</keyword>
<feature type="transmembrane region" description="Helical" evidence="9">
    <location>
        <begin position="7"/>
        <end position="28"/>
    </location>
</feature>
<evidence type="ECO:0000313" key="11">
    <source>
        <dbReference type="Proteomes" id="UP001597299"/>
    </source>
</evidence>
<feature type="transmembrane region" description="Helical" evidence="9">
    <location>
        <begin position="182"/>
        <end position="210"/>
    </location>
</feature>
<evidence type="ECO:0000313" key="10">
    <source>
        <dbReference type="EMBL" id="MFD2142218.1"/>
    </source>
</evidence>
<accession>A0ABW4Z1U4</accession>
<evidence type="ECO:0000256" key="7">
    <source>
        <dbReference type="ARBA" id="ARBA00023065"/>
    </source>
</evidence>
<evidence type="ECO:0000256" key="5">
    <source>
        <dbReference type="ARBA" id="ARBA00022692"/>
    </source>
</evidence>
<feature type="transmembrane region" description="Helical" evidence="9">
    <location>
        <begin position="67"/>
        <end position="88"/>
    </location>
</feature>
<proteinExistence type="inferred from homology"/>
<evidence type="ECO:0000256" key="1">
    <source>
        <dbReference type="ARBA" id="ARBA00004651"/>
    </source>
</evidence>
<gene>
    <name evidence="10" type="ORF">ACFSNC_17555</name>
</gene>
<dbReference type="Pfam" id="PF02386">
    <property type="entry name" value="TrkH"/>
    <property type="match status" value="2"/>
</dbReference>
<comment type="similarity">
    <text evidence="2">Belongs to the TrkH potassium transport family.</text>
</comment>
<dbReference type="EMBL" id="JBHUHD010000001">
    <property type="protein sequence ID" value="MFD2142218.1"/>
    <property type="molecule type" value="Genomic_DNA"/>
</dbReference>